<protein>
    <recommendedName>
        <fullName evidence="3">D-xylose 1-dehydrogenase (NADP(+), D-xylono-1,5-lactone-forming)</fullName>
        <ecNumber evidence="3">1.1.1.179</ecNumber>
    </recommendedName>
    <alternativeName>
        <fullName evidence="4">D-xylose-NADP dehydrogenase</fullName>
    </alternativeName>
</protein>
<dbReference type="FunCoup" id="F4RWV5">
    <property type="interactions" value="2"/>
</dbReference>
<dbReference type="AlphaFoldDB" id="F4RWV5"/>
<evidence type="ECO:0000256" key="5">
    <source>
        <dbReference type="ARBA" id="ARBA00049233"/>
    </source>
</evidence>
<dbReference type="Pfam" id="PF22725">
    <property type="entry name" value="GFO_IDH_MocA_C3"/>
    <property type="match status" value="1"/>
</dbReference>
<feature type="domain" description="GFO/IDH/MocA-like oxidoreductase" evidence="7">
    <location>
        <begin position="149"/>
        <end position="303"/>
    </location>
</feature>
<dbReference type="PANTHER" id="PTHR22604:SF105">
    <property type="entry name" value="TRANS-1,2-DIHYDROBENZENE-1,2-DIOL DEHYDROGENASE"/>
    <property type="match status" value="1"/>
</dbReference>
<dbReference type="InParanoid" id="F4RWV5"/>
<dbReference type="Gene3D" id="3.30.360.10">
    <property type="entry name" value="Dihydrodipicolinate Reductase, domain 2"/>
    <property type="match status" value="1"/>
</dbReference>
<dbReference type="Pfam" id="PF01408">
    <property type="entry name" value="GFO_IDH_MocA"/>
    <property type="match status" value="1"/>
</dbReference>
<dbReference type="PANTHER" id="PTHR22604">
    <property type="entry name" value="OXIDOREDUCTASES"/>
    <property type="match status" value="1"/>
</dbReference>
<sequence>MKSENILRWAVLAPGRIARTFVGDLLTDPATRNVTDISHKLVAVGSRSLDRARGFIDSFEQLKGQDVRAYGSYEELVQDKEVDIVYIASPHNFHHAHSKLSLLAGKNILCEKPMTVNAEQAEDIFRISTEKQLFAMEAVWTRFFPSIPKIQEIIDTGKIGDVLQVQADFGIPSDPKTVPASDRIFNPELAGGGLLDLGAYCWTWLAETLLAQSTLYAKDSQDMSGSTYVSKDIMIPKIKASSVMYRHPEAKPDSLPVDGSTVAILEFPMASGKTIQGIMETSITRPTLEERAVTIYGSTGQIRIPFPTNAPHEFFVSDYIKHTENIIIYNPNPQKPVETRYFYPMPSEGLGYMWEADEAARCIFAKKLESPVVPHRETVRTMKVLDEIRHQIGLVYPPEVEQA</sequence>
<evidence type="ECO:0000256" key="3">
    <source>
        <dbReference type="ARBA" id="ARBA00038984"/>
    </source>
</evidence>
<proteinExistence type="inferred from homology"/>
<dbReference type="OrthoDB" id="2129491at2759"/>
<dbReference type="EC" id="1.1.1.179" evidence="3"/>
<keyword evidence="2" id="KW-0560">Oxidoreductase</keyword>
<organism evidence="9">
    <name type="scientific">Melampsora larici-populina (strain 98AG31 / pathotype 3-4-7)</name>
    <name type="common">Poplar leaf rust fungus</name>
    <dbReference type="NCBI Taxonomy" id="747676"/>
    <lineage>
        <taxon>Eukaryota</taxon>
        <taxon>Fungi</taxon>
        <taxon>Dikarya</taxon>
        <taxon>Basidiomycota</taxon>
        <taxon>Pucciniomycotina</taxon>
        <taxon>Pucciniomycetes</taxon>
        <taxon>Pucciniales</taxon>
        <taxon>Melampsoraceae</taxon>
        <taxon>Melampsora</taxon>
    </lineage>
</organism>
<dbReference type="Proteomes" id="UP000001072">
    <property type="component" value="Unassembled WGS sequence"/>
</dbReference>
<evidence type="ECO:0000259" key="7">
    <source>
        <dbReference type="Pfam" id="PF22725"/>
    </source>
</evidence>
<dbReference type="HOGENOM" id="CLU_023194_7_2_1"/>
<accession>F4RWV5</accession>
<reference evidence="9" key="1">
    <citation type="journal article" date="2011" name="Proc. Natl. Acad. Sci. U.S.A.">
        <title>Obligate biotrophy features unraveled by the genomic analysis of rust fungi.</title>
        <authorList>
            <person name="Duplessis S."/>
            <person name="Cuomo C.A."/>
            <person name="Lin Y.-C."/>
            <person name="Aerts A."/>
            <person name="Tisserant E."/>
            <person name="Veneault-Fourrey C."/>
            <person name="Joly D.L."/>
            <person name="Hacquard S."/>
            <person name="Amselem J."/>
            <person name="Cantarel B.L."/>
            <person name="Chiu R."/>
            <person name="Coutinho P.M."/>
            <person name="Feau N."/>
            <person name="Field M."/>
            <person name="Frey P."/>
            <person name="Gelhaye E."/>
            <person name="Goldberg J."/>
            <person name="Grabherr M.G."/>
            <person name="Kodira C.D."/>
            <person name="Kohler A."/>
            <person name="Kuees U."/>
            <person name="Lindquist E.A."/>
            <person name="Lucas S.M."/>
            <person name="Mago R."/>
            <person name="Mauceli E."/>
            <person name="Morin E."/>
            <person name="Murat C."/>
            <person name="Pangilinan J.L."/>
            <person name="Park R."/>
            <person name="Pearson M."/>
            <person name="Quesneville H."/>
            <person name="Rouhier N."/>
            <person name="Sakthikumar S."/>
            <person name="Salamov A.A."/>
            <person name="Schmutz J."/>
            <person name="Selles B."/>
            <person name="Shapiro H."/>
            <person name="Tanguay P."/>
            <person name="Tuskan G.A."/>
            <person name="Henrissat B."/>
            <person name="Van de Peer Y."/>
            <person name="Rouze P."/>
            <person name="Ellis J.G."/>
            <person name="Dodds P.N."/>
            <person name="Schein J.E."/>
            <person name="Zhong S."/>
            <person name="Hamelin R.C."/>
            <person name="Grigoriev I.V."/>
            <person name="Szabo L.J."/>
            <person name="Martin F."/>
        </authorList>
    </citation>
    <scope>NUCLEOTIDE SEQUENCE [LARGE SCALE GENOMIC DNA]</scope>
    <source>
        <strain evidence="9">98AG31 / pathotype 3-4-7</strain>
    </source>
</reference>
<dbReference type="KEGG" id="mlr:MELLADRAFT_72630"/>
<dbReference type="InterPro" id="IPR055170">
    <property type="entry name" value="GFO_IDH_MocA-like_dom"/>
</dbReference>
<dbReference type="Gene3D" id="3.40.50.720">
    <property type="entry name" value="NAD(P)-binding Rossmann-like Domain"/>
    <property type="match status" value="1"/>
</dbReference>
<dbReference type="InterPro" id="IPR036291">
    <property type="entry name" value="NAD(P)-bd_dom_sf"/>
</dbReference>
<evidence type="ECO:0000256" key="1">
    <source>
        <dbReference type="ARBA" id="ARBA00010928"/>
    </source>
</evidence>
<feature type="domain" description="Gfo/Idh/MocA-like oxidoreductase N-terminal" evidence="6">
    <location>
        <begin position="14"/>
        <end position="134"/>
    </location>
</feature>
<evidence type="ECO:0000313" key="9">
    <source>
        <dbReference type="Proteomes" id="UP000001072"/>
    </source>
</evidence>
<dbReference type="GO" id="GO:0000166">
    <property type="term" value="F:nucleotide binding"/>
    <property type="evidence" value="ECO:0007669"/>
    <property type="project" value="InterPro"/>
</dbReference>
<dbReference type="RefSeq" id="XP_007413618.1">
    <property type="nucleotide sequence ID" value="XM_007413556.1"/>
</dbReference>
<dbReference type="GeneID" id="18932149"/>
<evidence type="ECO:0000256" key="4">
    <source>
        <dbReference type="ARBA" id="ARBA00042988"/>
    </source>
</evidence>
<dbReference type="EMBL" id="GL883126">
    <property type="protein sequence ID" value="EGG03158.1"/>
    <property type="molecule type" value="Genomic_DNA"/>
</dbReference>
<comment type="similarity">
    <text evidence="1">Belongs to the Gfo/Idh/MocA family.</text>
</comment>
<evidence type="ECO:0000256" key="2">
    <source>
        <dbReference type="ARBA" id="ARBA00023002"/>
    </source>
</evidence>
<dbReference type="InterPro" id="IPR050984">
    <property type="entry name" value="Gfo/Idh/MocA_domain"/>
</dbReference>
<evidence type="ECO:0000313" key="8">
    <source>
        <dbReference type="EMBL" id="EGG03158.1"/>
    </source>
</evidence>
<keyword evidence="9" id="KW-1185">Reference proteome</keyword>
<dbReference type="InterPro" id="IPR000683">
    <property type="entry name" value="Gfo/Idh/MocA-like_OxRdtase_N"/>
</dbReference>
<comment type="catalytic activity">
    <reaction evidence="5">
        <text>D-xylose + NADP(+) = D-xylono-1,5-lactone + NADPH + H(+)</text>
        <dbReference type="Rhea" id="RHEA:22000"/>
        <dbReference type="ChEBI" id="CHEBI:15378"/>
        <dbReference type="ChEBI" id="CHEBI:15867"/>
        <dbReference type="ChEBI" id="CHEBI:53455"/>
        <dbReference type="ChEBI" id="CHEBI:57783"/>
        <dbReference type="ChEBI" id="CHEBI:58349"/>
        <dbReference type="EC" id="1.1.1.179"/>
    </reaction>
</comment>
<dbReference type="STRING" id="747676.F4RWV5"/>
<gene>
    <name evidence="8" type="ORF">MELLADRAFT_72630</name>
</gene>
<dbReference type="eggNOG" id="KOG2741">
    <property type="taxonomic scope" value="Eukaryota"/>
</dbReference>
<dbReference type="SUPFAM" id="SSF51735">
    <property type="entry name" value="NAD(P)-binding Rossmann-fold domains"/>
    <property type="match status" value="1"/>
</dbReference>
<dbReference type="SUPFAM" id="SSF55347">
    <property type="entry name" value="Glyceraldehyde-3-phosphate dehydrogenase-like, C-terminal domain"/>
    <property type="match status" value="1"/>
</dbReference>
<dbReference type="GO" id="GO:0047837">
    <property type="term" value="F:D-xylose 1-dehydrogenase (NADP+) activity"/>
    <property type="evidence" value="ECO:0007669"/>
    <property type="project" value="UniProtKB-EC"/>
</dbReference>
<name>F4RWV5_MELLP</name>
<evidence type="ECO:0000259" key="6">
    <source>
        <dbReference type="Pfam" id="PF01408"/>
    </source>
</evidence>
<dbReference type="VEuPathDB" id="FungiDB:MELLADRAFT_72630"/>